<evidence type="ECO:0000313" key="4">
    <source>
        <dbReference type="Proteomes" id="UP000735302"/>
    </source>
</evidence>
<gene>
    <name evidence="3" type="ORF">PoB_002105900</name>
</gene>
<dbReference type="Proteomes" id="UP000735302">
    <property type="component" value="Unassembled WGS sequence"/>
</dbReference>
<dbReference type="SUPFAM" id="SSF49723">
    <property type="entry name" value="Lipase/lipooxygenase domain (PLAT/LH2 domain)"/>
    <property type="match status" value="1"/>
</dbReference>
<dbReference type="EMBL" id="BLXT01002466">
    <property type="protein sequence ID" value="GFN94553.1"/>
    <property type="molecule type" value="Genomic_DNA"/>
</dbReference>
<comment type="caution">
    <text evidence="3">The sequence shown here is derived from an EMBL/GenBank/DDBJ whole genome shotgun (WGS) entry which is preliminary data.</text>
</comment>
<feature type="non-terminal residue" evidence="3">
    <location>
        <position position="89"/>
    </location>
</feature>
<dbReference type="InterPro" id="IPR036392">
    <property type="entry name" value="PLAT/LH2_dom_sf"/>
</dbReference>
<sequence>KQQFSFEAVDLGDLDKIVVTKGPGDPWMLNQMVVKAGQFGPVEHRFIWSNWVGSAEKRDEQTEITLPLISTRPSTVVVPISDFPDFPVT</sequence>
<feature type="domain" description="PLAT" evidence="2">
    <location>
        <begin position="1"/>
        <end position="66"/>
    </location>
</feature>
<dbReference type="AlphaFoldDB" id="A0AAV3ZL05"/>
<reference evidence="3 4" key="1">
    <citation type="journal article" date="2021" name="Elife">
        <title>Chloroplast acquisition without the gene transfer in kleptoplastic sea slugs, Plakobranchus ocellatus.</title>
        <authorList>
            <person name="Maeda T."/>
            <person name="Takahashi S."/>
            <person name="Yoshida T."/>
            <person name="Shimamura S."/>
            <person name="Takaki Y."/>
            <person name="Nagai Y."/>
            <person name="Toyoda A."/>
            <person name="Suzuki Y."/>
            <person name="Arimoto A."/>
            <person name="Ishii H."/>
            <person name="Satoh N."/>
            <person name="Nishiyama T."/>
            <person name="Hasebe M."/>
            <person name="Maruyama T."/>
            <person name="Minagawa J."/>
            <person name="Obokata J."/>
            <person name="Shigenobu S."/>
        </authorList>
    </citation>
    <scope>NUCLEOTIDE SEQUENCE [LARGE SCALE GENOMIC DNA]</scope>
</reference>
<protein>
    <submittedName>
        <fullName evidence="3">Lipoxygenase homology domain-containing protein 1-like isoform x2</fullName>
    </submittedName>
</protein>
<dbReference type="PROSITE" id="PS50095">
    <property type="entry name" value="PLAT"/>
    <property type="match status" value="1"/>
</dbReference>
<dbReference type="InterPro" id="IPR001024">
    <property type="entry name" value="PLAT/LH2_dom"/>
</dbReference>
<keyword evidence="4" id="KW-1185">Reference proteome</keyword>
<evidence type="ECO:0000313" key="3">
    <source>
        <dbReference type="EMBL" id="GFN94553.1"/>
    </source>
</evidence>
<name>A0AAV3ZL05_9GAST</name>
<evidence type="ECO:0000256" key="1">
    <source>
        <dbReference type="PROSITE-ProRule" id="PRU00152"/>
    </source>
</evidence>
<accession>A0AAV3ZL05</accession>
<organism evidence="3 4">
    <name type="scientific">Plakobranchus ocellatus</name>
    <dbReference type="NCBI Taxonomy" id="259542"/>
    <lineage>
        <taxon>Eukaryota</taxon>
        <taxon>Metazoa</taxon>
        <taxon>Spiralia</taxon>
        <taxon>Lophotrochozoa</taxon>
        <taxon>Mollusca</taxon>
        <taxon>Gastropoda</taxon>
        <taxon>Heterobranchia</taxon>
        <taxon>Euthyneura</taxon>
        <taxon>Panpulmonata</taxon>
        <taxon>Sacoglossa</taxon>
        <taxon>Placobranchoidea</taxon>
        <taxon>Plakobranchidae</taxon>
        <taxon>Plakobranchus</taxon>
    </lineage>
</organism>
<evidence type="ECO:0000259" key="2">
    <source>
        <dbReference type="PROSITE" id="PS50095"/>
    </source>
</evidence>
<dbReference type="Gene3D" id="2.60.60.20">
    <property type="entry name" value="PLAT/LH2 domain"/>
    <property type="match status" value="1"/>
</dbReference>
<proteinExistence type="predicted"/>
<comment type="caution">
    <text evidence="1">Lacks conserved residue(s) required for the propagation of feature annotation.</text>
</comment>
<feature type="non-terminal residue" evidence="3">
    <location>
        <position position="1"/>
    </location>
</feature>